<dbReference type="Proteomes" id="UP000183461">
    <property type="component" value="Unassembled WGS sequence"/>
</dbReference>
<name>A0A1K1NP21_RUMFL</name>
<dbReference type="InterPro" id="IPR016181">
    <property type="entry name" value="Acyl_CoA_acyltransferase"/>
</dbReference>
<reference evidence="2 3" key="1">
    <citation type="submission" date="2016-11" db="EMBL/GenBank/DDBJ databases">
        <authorList>
            <person name="Jaros S."/>
            <person name="Januszkiewicz K."/>
            <person name="Wedrychowicz H."/>
        </authorList>
    </citation>
    <scope>NUCLEOTIDE SEQUENCE [LARGE SCALE GENOMIC DNA]</scope>
    <source>
        <strain evidence="2 3">YL228</strain>
    </source>
</reference>
<accession>A0A1K1NP21</accession>
<dbReference type="Gene3D" id="3.40.630.30">
    <property type="match status" value="1"/>
</dbReference>
<feature type="domain" description="N-acetyltransferase" evidence="1">
    <location>
        <begin position="1"/>
        <end position="147"/>
    </location>
</feature>
<dbReference type="AlphaFoldDB" id="A0A1K1NP21"/>
<protein>
    <submittedName>
        <fullName evidence="2">Putative acetyltransferase</fullName>
    </submittedName>
</protein>
<gene>
    <name evidence="2" type="ORF">SAMN02910280_2133</name>
</gene>
<sequence length="151" mass="17393">MIRPAKPQDASRIAEIIITNYRVNFYPFFRNDEFYFSELNVVDMAAEYSEGSEELLNTYVYEDNGVIKGIIRVNGTEVVKLYVEPQFQSGGIGAELLQFAVESFGADNLWALEYNSRGIAFYERHGFQLTGEKMIEDEWVPLVKLARNKQE</sequence>
<dbReference type="GO" id="GO:0016747">
    <property type="term" value="F:acyltransferase activity, transferring groups other than amino-acyl groups"/>
    <property type="evidence" value="ECO:0007669"/>
    <property type="project" value="InterPro"/>
</dbReference>
<proteinExistence type="predicted"/>
<dbReference type="Pfam" id="PF13508">
    <property type="entry name" value="Acetyltransf_7"/>
    <property type="match status" value="1"/>
</dbReference>
<keyword evidence="2" id="KW-0808">Transferase</keyword>
<dbReference type="EMBL" id="FPIP01000005">
    <property type="protein sequence ID" value="SFW37063.1"/>
    <property type="molecule type" value="Genomic_DNA"/>
</dbReference>
<dbReference type="InterPro" id="IPR000182">
    <property type="entry name" value="GNAT_dom"/>
</dbReference>
<evidence type="ECO:0000259" key="1">
    <source>
        <dbReference type="PROSITE" id="PS51186"/>
    </source>
</evidence>
<evidence type="ECO:0000313" key="2">
    <source>
        <dbReference type="EMBL" id="SFW37063.1"/>
    </source>
</evidence>
<dbReference type="PROSITE" id="PS51186">
    <property type="entry name" value="GNAT"/>
    <property type="match status" value="1"/>
</dbReference>
<dbReference type="CDD" id="cd04301">
    <property type="entry name" value="NAT_SF"/>
    <property type="match status" value="1"/>
</dbReference>
<evidence type="ECO:0000313" key="3">
    <source>
        <dbReference type="Proteomes" id="UP000183461"/>
    </source>
</evidence>
<dbReference type="RefSeq" id="WP_072300382.1">
    <property type="nucleotide sequence ID" value="NZ_CAMFXY010000021.1"/>
</dbReference>
<organism evidence="2 3">
    <name type="scientific">Ruminococcus flavefaciens</name>
    <dbReference type="NCBI Taxonomy" id="1265"/>
    <lineage>
        <taxon>Bacteria</taxon>
        <taxon>Bacillati</taxon>
        <taxon>Bacillota</taxon>
        <taxon>Clostridia</taxon>
        <taxon>Eubacteriales</taxon>
        <taxon>Oscillospiraceae</taxon>
        <taxon>Ruminococcus</taxon>
    </lineage>
</organism>
<dbReference type="SUPFAM" id="SSF55729">
    <property type="entry name" value="Acyl-CoA N-acyltransferases (Nat)"/>
    <property type="match status" value="1"/>
</dbReference>